<keyword evidence="3" id="KW-1185">Reference proteome</keyword>
<dbReference type="OrthoDB" id="3227343at2759"/>
<dbReference type="AlphaFoldDB" id="A0A225VJC9"/>
<accession>A0A225VJC9</accession>
<evidence type="ECO:0000313" key="2">
    <source>
        <dbReference type="EMBL" id="OWZ04630.1"/>
    </source>
</evidence>
<evidence type="ECO:0000313" key="3">
    <source>
        <dbReference type="Proteomes" id="UP000198211"/>
    </source>
</evidence>
<dbReference type="EMBL" id="NBNE01004860">
    <property type="protein sequence ID" value="OWZ04630.1"/>
    <property type="molecule type" value="Genomic_DNA"/>
</dbReference>
<feature type="region of interest" description="Disordered" evidence="1">
    <location>
        <begin position="91"/>
        <end position="110"/>
    </location>
</feature>
<comment type="caution">
    <text evidence="2">The sequence shown here is derived from an EMBL/GenBank/DDBJ whole genome shotgun (WGS) entry which is preliminary data.</text>
</comment>
<name>A0A225VJC9_9STRA</name>
<feature type="compositionally biased region" description="Polar residues" evidence="1">
    <location>
        <begin position="100"/>
        <end position="110"/>
    </location>
</feature>
<evidence type="ECO:0000256" key="1">
    <source>
        <dbReference type="SAM" id="MobiDB-lite"/>
    </source>
</evidence>
<organism evidence="2 3">
    <name type="scientific">Phytophthora megakarya</name>
    <dbReference type="NCBI Taxonomy" id="4795"/>
    <lineage>
        <taxon>Eukaryota</taxon>
        <taxon>Sar</taxon>
        <taxon>Stramenopiles</taxon>
        <taxon>Oomycota</taxon>
        <taxon>Peronosporomycetes</taxon>
        <taxon>Peronosporales</taxon>
        <taxon>Peronosporaceae</taxon>
        <taxon>Phytophthora</taxon>
    </lineage>
</organism>
<protein>
    <submittedName>
        <fullName evidence="2">Uncharacterized protein</fullName>
    </submittedName>
</protein>
<gene>
    <name evidence="2" type="ORF">PHMEG_00023437</name>
</gene>
<reference evidence="3" key="1">
    <citation type="submission" date="2017-03" db="EMBL/GenBank/DDBJ databases">
        <title>Phytopthora megakarya and P. palmivora, two closely related causual agents of cacao black pod achieved similar genome size and gene model numbers by different mechanisms.</title>
        <authorList>
            <person name="Ali S."/>
            <person name="Shao J."/>
            <person name="Larry D.J."/>
            <person name="Kronmiller B."/>
            <person name="Shen D."/>
            <person name="Strem M.D."/>
            <person name="Melnick R.L."/>
            <person name="Guiltinan M.J."/>
            <person name="Tyler B.M."/>
            <person name="Meinhardt L.W."/>
            <person name="Bailey B.A."/>
        </authorList>
    </citation>
    <scope>NUCLEOTIDE SEQUENCE [LARGE SCALE GENOMIC DNA]</scope>
    <source>
        <strain evidence="3">zdho120</strain>
    </source>
</reference>
<sequence>MRAVYDKNRVEQTFDIANNTPNLDNKDAGLPNLSKFEPKWIGPYSVVRKIHIRAYELNILASIKLHPFSTRTAVLDSSYKAFAERVRKNDGPNFLWSGWPKQSQPGNQSNIYQKYLA</sequence>
<dbReference type="Proteomes" id="UP000198211">
    <property type="component" value="Unassembled WGS sequence"/>
</dbReference>
<proteinExistence type="predicted"/>